<dbReference type="AlphaFoldDB" id="A0AAP3A395"/>
<reference evidence="1" key="1">
    <citation type="submission" date="2023-06" db="EMBL/GenBank/DDBJ databases">
        <title>Deciphering the underlying mechanisms mediating the transmission of blaNDM gene from human to animals in China.</title>
        <authorList>
            <person name="Chen K."/>
            <person name="Chen S."/>
        </authorList>
    </citation>
    <scope>NUCLEOTIDE SEQUENCE</scope>
    <source>
        <strain evidence="1">1199</strain>
    </source>
</reference>
<dbReference type="Proteomes" id="UP001208624">
    <property type="component" value="Unassembled WGS sequence"/>
</dbReference>
<protein>
    <submittedName>
        <fullName evidence="1">Uncharacterized protein</fullName>
    </submittedName>
</protein>
<proteinExistence type="predicted"/>
<name>A0AAP3A395_ECOLX</name>
<accession>A0AAP3A395</accession>
<sequence>MKIDAISLNFYHSPEWWRSGLIATMGKSAGKKFWY</sequence>
<evidence type="ECO:0000313" key="2">
    <source>
        <dbReference type="Proteomes" id="UP001208624"/>
    </source>
</evidence>
<dbReference type="EMBL" id="JAOVKC010000514">
    <property type="protein sequence ID" value="MCV5625501.1"/>
    <property type="molecule type" value="Genomic_DNA"/>
</dbReference>
<feature type="non-terminal residue" evidence="1">
    <location>
        <position position="35"/>
    </location>
</feature>
<evidence type="ECO:0000313" key="1">
    <source>
        <dbReference type="EMBL" id="MCV5625501.1"/>
    </source>
</evidence>
<comment type="caution">
    <text evidence="1">The sequence shown here is derived from an EMBL/GenBank/DDBJ whole genome shotgun (WGS) entry which is preliminary data.</text>
</comment>
<gene>
    <name evidence="1" type="ORF">OFN31_28055</name>
</gene>
<organism evidence="1 2">
    <name type="scientific">Escherichia coli</name>
    <dbReference type="NCBI Taxonomy" id="562"/>
    <lineage>
        <taxon>Bacteria</taxon>
        <taxon>Pseudomonadati</taxon>
        <taxon>Pseudomonadota</taxon>
        <taxon>Gammaproteobacteria</taxon>
        <taxon>Enterobacterales</taxon>
        <taxon>Enterobacteriaceae</taxon>
        <taxon>Escherichia</taxon>
    </lineage>
</organism>